<organism evidence="1">
    <name type="scientific">marine sediment metagenome</name>
    <dbReference type="NCBI Taxonomy" id="412755"/>
    <lineage>
        <taxon>unclassified sequences</taxon>
        <taxon>metagenomes</taxon>
        <taxon>ecological metagenomes</taxon>
    </lineage>
</organism>
<dbReference type="EMBL" id="BART01017082">
    <property type="protein sequence ID" value="GAG74950.1"/>
    <property type="molecule type" value="Genomic_DNA"/>
</dbReference>
<comment type="caution">
    <text evidence="1">The sequence shown here is derived from an EMBL/GenBank/DDBJ whole genome shotgun (WGS) entry which is preliminary data.</text>
</comment>
<reference evidence="1" key="1">
    <citation type="journal article" date="2014" name="Front. Microbiol.">
        <title>High frequency of phylogenetically diverse reductive dehalogenase-homologous genes in deep subseafloor sedimentary metagenomes.</title>
        <authorList>
            <person name="Kawai M."/>
            <person name="Futagami T."/>
            <person name="Toyoda A."/>
            <person name="Takaki Y."/>
            <person name="Nishi S."/>
            <person name="Hori S."/>
            <person name="Arai W."/>
            <person name="Tsubouchi T."/>
            <person name="Morono Y."/>
            <person name="Uchiyama I."/>
            <person name="Ito T."/>
            <person name="Fujiyama A."/>
            <person name="Inagaki F."/>
            <person name="Takami H."/>
        </authorList>
    </citation>
    <scope>NUCLEOTIDE SEQUENCE</scope>
    <source>
        <strain evidence="1">Expedition CK06-06</strain>
    </source>
</reference>
<sequence>MRVLPADKTCIKSGFLCTNCQARLDAGEITEFEIDLAKDFLELEEVNGNFAFLKDISFYKAIDYEDLLILIIGKRDKLKFSSESLNWIKETHEVDEIILVGKTDKPRPVIEALINPYKLISLNEIFLATGDVQFRAVLWEEDRDKFLFTKEELEQLIYELTGKITRVEFQ</sequence>
<name>X0ZYP0_9ZZZZ</name>
<dbReference type="AlphaFoldDB" id="X0ZYP0"/>
<evidence type="ECO:0008006" key="2">
    <source>
        <dbReference type="Google" id="ProtNLM"/>
    </source>
</evidence>
<accession>X0ZYP0</accession>
<proteinExistence type="predicted"/>
<protein>
    <recommendedName>
        <fullName evidence="2">Transcription elongation factor NusA</fullName>
    </recommendedName>
</protein>
<gene>
    <name evidence="1" type="ORF">S01H4_32625</name>
</gene>
<evidence type="ECO:0000313" key="1">
    <source>
        <dbReference type="EMBL" id="GAG74950.1"/>
    </source>
</evidence>